<evidence type="ECO:0000259" key="3">
    <source>
        <dbReference type="PROSITE" id="PS51176"/>
    </source>
</evidence>
<gene>
    <name evidence="4" type="ORF">DWV92_03660</name>
</gene>
<dbReference type="InterPro" id="IPR003099">
    <property type="entry name" value="Prephen_DH"/>
</dbReference>
<dbReference type="InterPro" id="IPR008927">
    <property type="entry name" value="6-PGluconate_DH-like_C_sf"/>
</dbReference>
<evidence type="ECO:0000256" key="2">
    <source>
        <dbReference type="ARBA" id="ARBA00023002"/>
    </source>
</evidence>
<sequence length="378" mass="41380">MARRCVHEKGTAVVEAHTPTPPAAAPVEVTSTLPAIAADGIECPQHVGIVGLGLIGGSLAVRLRSAGCAVSAWNHRAHPYETAARIGIECKDTLEELVEAQPDVLVLCNPLVAMPKILQTIKPIIDPARTTLTDVGSVKGLVREQVHAAGITDCYVGAHPMTGNERSGWTAANPGIFDNALWALTYDEHTEYRRIVQVAGLITRGLQNSLIVIDDETHDRAASLISHMPHVVSTALINQMTADPDRNIAAELSAGSWRDMTRVALTDPDRTCAMVVENSQNVEVLLRQMASRLTEFADALRDDDVAAIHRFFTEGQPYRDFKQHLANRNSGETETVFTTLRIHPEHWRSDFLESAKRGEYIVRFTSGHHALAERHPTI</sequence>
<dbReference type="EMBL" id="QRZV01000002">
    <property type="protein sequence ID" value="RGW09724.1"/>
    <property type="molecule type" value="Genomic_DNA"/>
</dbReference>
<dbReference type="InterPro" id="IPR050812">
    <property type="entry name" value="Preph/Arog_dehydrog"/>
</dbReference>
<dbReference type="InterPro" id="IPR046825">
    <property type="entry name" value="PDH_C"/>
</dbReference>
<dbReference type="Pfam" id="PF02153">
    <property type="entry name" value="PDH_N"/>
    <property type="match status" value="1"/>
</dbReference>
<dbReference type="PANTHER" id="PTHR21363">
    <property type="entry name" value="PREPHENATE DEHYDROGENASE"/>
    <property type="match status" value="1"/>
</dbReference>
<comment type="caution">
    <text evidence="4">The sequence shown here is derived from an EMBL/GenBank/DDBJ whole genome shotgun (WGS) entry which is preliminary data.</text>
</comment>
<dbReference type="PANTHER" id="PTHR21363:SF0">
    <property type="entry name" value="PREPHENATE DEHYDROGENASE [NADP(+)]"/>
    <property type="match status" value="1"/>
</dbReference>
<dbReference type="Proteomes" id="UP000265970">
    <property type="component" value="Unassembled WGS sequence"/>
</dbReference>
<dbReference type="GO" id="GO:0070403">
    <property type="term" value="F:NAD+ binding"/>
    <property type="evidence" value="ECO:0007669"/>
    <property type="project" value="InterPro"/>
</dbReference>
<name>A0A395XHN8_9BIFI</name>
<reference evidence="4 5" key="1">
    <citation type="submission" date="2018-08" db="EMBL/GenBank/DDBJ databases">
        <title>A genome reference for cultivated species of the human gut microbiota.</title>
        <authorList>
            <person name="Zou Y."/>
            <person name="Xue W."/>
            <person name="Luo G."/>
        </authorList>
    </citation>
    <scope>NUCLEOTIDE SEQUENCE [LARGE SCALE GENOMIC DNA]</scope>
    <source>
        <strain evidence="4 5">AF13-3LB</strain>
    </source>
</reference>
<evidence type="ECO:0000313" key="5">
    <source>
        <dbReference type="Proteomes" id="UP000265970"/>
    </source>
</evidence>
<dbReference type="Gene3D" id="1.10.3660.10">
    <property type="entry name" value="6-phosphogluconate dehydrogenase C-terminal like domain"/>
    <property type="match status" value="1"/>
</dbReference>
<dbReference type="AlphaFoldDB" id="A0A395XHN8"/>
<dbReference type="InterPro" id="IPR046826">
    <property type="entry name" value="PDH_N"/>
</dbReference>
<comment type="similarity">
    <text evidence="1">Belongs to the prephenate/arogenate dehydrogenase family.</text>
</comment>
<keyword evidence="2" id="KW-0560">Oxidoreductase</keyword>
<organism evidence="4 5">
    <name type="scientific">Bifidobacterium pseudolongum</name>
    <dbReference type="NCBI Taxonomy" id="1694"/>
    <lineage>
        <taxon>Bacteria</taxon>
        <taxon>Bacillati</taxon>
        <taxon>Actinomycetota</taxon>
        <taxon>Actinomycetes</taxon>
        <taxon>Bifidobacteriales</taxon>
        <taxon>Bifidobacteriaceae</taxon>
        <taxon>Bifidobacterium</taxon>
    </lineage>
</organism>
<dbReference type="GO" id="GO:0006571">
    <property type="term" value="P:tyrosine biosynthetic process"/>
    <property type="evidence" value="ECO:0007669"/>
    <property type="project" value="InterPro"/>
</dbReference>
<dbReference type="InterPro" id="IPR036291">
    <property type="entry name" value="NAD(P)-bd_dom_sf"/>
</dbReference>
<dbReference type="GO" id="GO:0008977">
    <property type="term" value="F:prephenate dehydrogenase (NAD+) activity"/>
    <property type="evidence" value="ECO:0007669"/>
    <property type="project" value="InterPro"/>
</dbReference>
<protein>
    <submittedName>
        <fullName evidence="4">Prephenate dehydrogenase/arogenate dehydrogenase family protein</fullName>
    </submittedName>
</protein>
<dbReference type="Gene3D" id="3.40.50.720">
    <property type="entry name" value="NAD(P)-binding Rossmann-like Domain"/>
    <property type="match status" value="1"/>
</dbReference>
<dbReference type="GO" id="GO:0004665">
    <property type="term" value="F:prephenate dehydrogenase (NADP+) activity"/>
    <property type="evidence" value="ECO:0007669"/>
    <property type="project" value="InterPro"/>
</dbReference>
<proteinExistence type="inferred from homology"/>
<dbReference type="Pfam" id="PF20463">
    <property type="entry name" value="PDH_C"/>
    <property type="match status" value="1"/>
</dbReference>
<evidence type="ECO:0000256" key="1">
    <source>
        <dbReference type="ARBA" id="ARBA00007964"/>
    </source>
</evidence>
<accession>A0A395XHN8</accession>
<feature type="domain" description="Prephenate/arogenate dehydrogenase" evidence="3">
    <location>
        <begin position="45"/>
        <end position="330"/>
    </location>
</feature>
<evidence type="ECO:0000313" key="4">
    <source>
        <dbReference type="EMBL" id="RGW09724.1"/>
    </source>
</evidence>
<dbReference type="SUPFAM" id="SSF51735">
    <property type="entry name" value="NAD(P)-binding Rossmann-fold domains"/>
    <property type="match status" value="1"/>
</dbReference>
<dbReference type="SUPFAM" id="SSF48179">
    <property type="entry name" value="6-phosphogluconate dehydrogenase C-terminal domain-like"/>
    <property type="match status" value="1"/>
</dbReference>
<dbReference type="PROSITE" id="PS51176">
    <property type="entry name" value="PDH_ADH"/>
    <property type="match status" value="1"/>
</dbReference>